<dbReference type="EMBL" id="CP076405">
    <property type="protein sequence ID" value="QWQ22405.2"/>
    <property type="molecule type" value="Genomic_DNA"/>
</dbReference>
<dbReference type="GO" id="GO:0016887">
    <property type="term" value="F:ATP hydrolysis activity"/>
    <property type="evidence" value="ECO:0007669"/>
    <property type="project" value="InterPro"/>
</dbReference>
<evidence type="ECO:0000256" key="3">
    <source>
        <dbReference type="ARBA" id="ARBA00022741"/>
    </source>
</evidence>
<accession>A0AAJ4NLA0</accession>
<keyword evidence="2" id="KW-0813">Transport</keyword>
<evidence type="ECO:0000313" key="6">
    <source>
        <dbReference type="EMBL" id="QWQ22405.2"/>
    </source>
</evidence>
<dbReference type="AlphaFoldDB" id="A0AAJ4NLA0"/>
<dbReference type="GO" id="GO:0043190">
    <property type="term" value="C:ATP-binding cassette (ABC) transporter complex"/>
    <property type="evidence" value="ECO:0007669"/>
    <property type="project" value="TreeGrafter"/>
</dbReference>
<sequence length="300" mass="33187">MVVNLQQMRFIPQGAEQSLLGPIDLQLNAGQWLCIFGGNGSGKSTLAQILAGWHNNLIQGKIEGTAEILRAPLADNSVVQVSISRQLVQQSPQLQLSGCAFTVEQEIAFGPENLGLTPDEISERVELAIELTFCRALRTHHPATLSGGEAQRVVLASALAMQPKLLLLDEAFSRLTPSATQRILTQLQRYTEQTSCSIIFFERNLLPAISFCDSFLLLNTGKTFLEAGKMVATGGLNDVFLDAIETINMPDAWRAVGELLKLGYWQGNIPHDEAQLLQMFKERYVTAWKPELSLAKFNYW</sequence>
<evidence type="ECO:0000313" key="7">
    <source>
        <dbReference type="Proteomes" id="UP000682358"/>
    </source>
</evidence>
<evidence type="ECO:0000256" key="2">
    <source>
        <dbReference type="ARBA" id="ARBA00022448"/>
    </source>
</evidence>
<protein>
    <submittedName>
        <fullName evidence="6">ABC transporter ATP-binding protein</fullName>
    </submittedName>
</protein>
<reference evidence="6" key="1">
    <citation type="submission" date="2021-06" db="EMBL/GenBank/DDBJ databases">
        <title>Emergence of genetically related NDM-1-producing Providencia rettgeri strains in Argentina.</title>
        <authorList>
            <person name="Pasteran F."/>
            <person name="Meo A."/>
            <person name="Gomez S."/>
            <person name="Derdoy L."/>
            <person name="Albronoz E."/>
            <person name="Faccone D."/>
            <person name="Guerriero L."/>
            <person name="Archuby D."/>
            <person name="Tarzia A."/>
            <person name="Lopez M."/>
            <person name="Corso A."/>
        </authorList>
    </citation>
    <scope>NUCLEOTIDE SEQUENCE</scope>
    <source>
        <strain evidence="6">PreM15628</strain>
    </source>
</reference>
<evidence type="ECO:0000259" key="5">
    <source>
        <dbReference type="PROSITE" id="PS50893"/>
    </source>
</evidence>
<dbReference type="SMART" id="SM00382">
    <property type="entry name" value="AAA"/>
    <property type="match status" value="1"/>
</dbReference>
<evidence type="ECO:0000256" key="4">
    <source>
        <dbReference type="ARBA" id="ARBA00022840"/>
    </source>
</evidence>
<dbReference type="SUPFAM" id="SSF52540">
    <property type="entry name" value="P-loop containing nucleoside triphosphate hydrolases"/>
    <property type="match status" value="1"/>
</dbReference>
<dbReference type="InterPro" id="IPR050095">
    <property type="entry name" value="ECF_ABC_transporter_ATP-bd"/>
</dbReference>
<keyword evidence="4 6" id="KW-0067">ATP-binding</keyword>
<dbReference type="GO" id="GO:0042626">
    <property type="term" value="F:ATPase-coupled transmembrane transporter activity"/>
    <property type="evidence" value="ECO:0007669"/>
    <property type="project" value="TreeGrafter"/>
</dbReference>
<name>A0AAJ4NLA0_PRORE</name>
<dbReference type="PROSITE" id="PS50893">
    <property type="entry name" value="ABC_TRANSPORTER_2"/>
    <property type="match status" value="1"/>
</dbReference>
<dbReference type="Proteomes" id="UP000682358">
    <property type="component" value="Chromosome"/>
</dbReference>
<dbReference type="Gene3D" id="3.40.50.300">
    <property type="entry name" value="P-loop containing nucleotide triphosphate hydrolases"/>
    <property type="match status" value="1"/>
</dbReference>
<dbReference type="GO" id="GO:0005524">
    <property type="term" value="F:ATP binding"/>
    <property type="evidence" value="ECO:0007669"/>
    <property type="project" value="UniProtKB-KW"/>
</dbReference>
<dbReference type="CDD" id="cd03225">
    <property type="entry name" value="ABC_cobalt_CbiO_domain1"/>
    <property type="match status" value="1"/>
</dbReference>
<dbReference type="PANTHER" id="PTHR43553:SF24">
    <property type="entry name" value="ENERGY-COUPLING FACTOR TRANSPORTER ATP-BINDING PROTEIN ECFA1"/>
    <property type="match status" value="1"/>
</dbReference>
<evidence type="ECO:0000256" key="1">
    <source>
        <dbReference type="ARBA" id="ARBA00005417"/>
    </source>
</evidence>
<feature type="domain" description="ABC transporter" evidence="5">
    <location>
        <begin position="3"/>
        <end position="245"/>
    </location>
</feature>
<dbReference type="PROSITE" id="PS00211">
    <property type="entry name" value="ABC_TRANSPORTER_1"/>
    <property type="match status" value="1"/>
</dbReference>
<comment type="similarity">
    <text evidence="1">Belongs to the ABC transporter superfamily.</text>
</comment>
<gene>
    <name evidence="6" type="ORF">KOF27_08890</name>
</gene>
<dbReference type="InterPro" id="IPR017871">
    <property type="entry name" value="ABC_transporter-like_CS"/>
</dbReference>
<dbReference type="InterPro" id="IPR027417">
    <property type="entry name" value="P-loop_NTPase"/>
</dbReference>
<dbReference type="Pfam" id="PF00005">
    <property type="entry name" value="ABC_tran"/>
    <property type="match status" value="1"/>
</dbReference>
<dbReference type="InterPro" id="IPR015856">
    <property type="entry name" value="ABC_transpr_CbiO/EcfA_su"/>
</dbReference>
<dbReference type="PANTHER" id="PTHR43553">
    <property type="entry name" value="HEAVY METAL TRANSPORTER"/>
    <property type="match status" value="1"/>
</dbReference>
<dbReference type="InterPro" id="IPR003439">
    <property type="entry name" value="ABC_transporter-like_ATP-bd"/>
</dbReference>
<proteinExistence type="inferred from homology"/>
<dbReference type="InterPro" id="IPR003593">
    <property type="entry name" value="AAA+_ATPase"/>
</dbReference>
<keyword evidence="3" id="KW-0547">Nucleotide-binding</keyword>
<organism evidence="6 7">
    <name type="scientific">Providencia rettgeri</name>
    <dbReference type="NCBI Taxonomy" id="587"/>
    <lineage>
        <taxon>Bacteria</taxon>
        <taxon>Pseudomonadati</taxon>
        <taxon>Pseudomonadota</taxon>
        <taxon>Gammaproteobacteria</taxon>
        <taxon>Enterobacterales</taxon>
        <taxon>Morganellaceae</taxon>
        <taxon>Providencia</taxon>
    </lineage>
</organism>